<keyword evidence="3" id="KW-0201">Cytochrome c-type biogenesis</keyword>
<feature type="transmembrane region" description="Helical" evidence="6">
    <location>
        <begin position="1031"/>
        <end position="1052"/>
    </location>
</feature>
<keyword evidence="5 6" id="KW-0472">Membrane</keyword>
<feature type="transmembrane region" description="Helical" evidence="6">
    <location>
        <begin position="432"/>
        <end position="454"/>
    </location>
</feature>
<comment type="subcellular location">
    <subcellularLocation>
        <location evidence="1">Membrane</location>
        <topology evidence="1">Multi-pass membrane protein</topology>
    </subcellularLocation>
</comment>
<dbReference type="OrthoDB" id="9814290at2"/>
<evidence type="ECO:0000256" key="1">
    <source>
        <dbReference type="ARBA" id="ARBA00004141"/>
    </source>
</evidence>
<dbReference type="GO" id="GO:0017004">
    <property type="term" value="P:cytochrome complex assembly"/>
    <property type="evidence" value="ECO:0007669"/>
    <property type="project" value="UniProtKB-KW"/>
</dbReference>
<dbReference type="RefSeq" id="WP_019387269.1">
    <property type="nucleotide sequence ID" value="NZ_ALIH01000005.1"/>
</dbReference>
<evidence type="ECO:0000256" key="2">
    <source>
        <dbReference type="ARBA" id="ARBA00022692"/>
    </source>
</evidence>
<gene>
    <name evidence="9" type="ORF">SAMN05216261_1123</name>
</gene>
<dbReference type="Pfam" id="PF05140">
    <property type="entry name" value="ResB"/>
    <property type="match status" value="1"/>
</dbReference>
<keyword evidence="10" id="KW-1185">Reference proteome</keyword>
<sequence length="1061" mass="120730">MQKKLANIFFSTKLTAVLFIVFAAAMATGTILDAGQETSPTPYTRNLIYNAWWFEAIMVFFVINFTGNIFRFRLYKKEKWATFILHLAFIFILLGAFITRYASFEGMMAIREGASENTFLSQKTYITAFIDGDYMIDGVPQRLPIEREVDFSGRLENNFKIETKYDQQPVTIELDKFIVGAEEDIIPDDNGEEYLKVVEAGQNGPHNHFLKVGQVQSIHNVLFALNKPTDGAINITFQGDSLSINSPFEGEYMTMATRAQGKLVADSLQPLYLRSRYVIGNMQMVFPKPVVKGVFDVVQKSQLLKNDADGVVLNVTTGGETKRVGLLGGKGINGNFKQIQVGGLDLAFKYGSKILELPFALKLNDFEAERYPGTERGYSAYSSEVTVLDERSENYDYKIYMNNILDHDGYRFFQSSFDPDEKGTILSVNHDYWGTLITYIGYMMLYFGLMAILFSKHSRFGDLKRHLESVKNKKAKVLSIFLLCTSLGAFAQEHYEGDGHDHTAPTKAQIDSILRANITPKVHADKFGHLVIQDLSGRMMPVNTFASEMLRKLSKNDTYEDFDANQVFLSIQESPMLWYNVPIIYLKPKKGDSIRKLIGVDKEVKYVPLADFFTNQGAYKLAPYLDEAYKAQIPNGFQKEFKETDQRVNLLYNTIEGMSLKIFPIPDDENNKWISNFDFKRDASKVTDSLYSNFIKNGFRAYLYTLNQAKQTGDFSEAEKLLGAFTKTQHRYGSEVMLSDKKVKAEVLYNKYDIFKKLFSWYLYAGTLLFVLLIMQIFNDKRKFVNVSVTVLKFVVLGLFVLHTAGLIARWYISGHAPWSDAYESMIYVAWATMFFGLAFGRKSDLTIAATAFVTAMILMIAHWNWMDPAIANLQPVLNSYWLMIHVAVIVASYGPFTLGMILGIVSLFLMIFTTKKNKAKMDLNIKELTIINEMALTVGLVMLTIGNFLGGMWANESWGRYWGWDPKETWALISIMIYAFVIHMRLVPGLRGRWFFNLMSIVAFASILMTYFGVNFYLAGLHSYASGDQIVSVKFITIACVLVAILGFFGYRGYAKFYRK</sequence>
<dbReference type="STRING" id="1178825.SAMN05216261_1123"/>
<organism evidence="9 10">
    <name type="scientific">Algibacter luteus</name>
    <dbReference type="NCBI Taxonomy" id="1178825"/>
    <lineage>
        <taxon>Bacteria</taxon>
        <taxon>Pseudomonadati</taxon>
        <taxon>Bacteroidota</taxon>
        <taxon>Flavobacteriia</taxon>
        <taxon>Flavobacteriales</taxon>
        <taxon>Flavobacteriaceae</taxon>
        <taxon>Algibacter</taxon>
    </lineage>
</organism>
<feature type="transmembrane region" description="Helical" evidence="6">
    <location>
        <begin position="761"/>
        <end position="779"/>
    </location>
</feature>
<evidence type="ECO:0000256" key="3">
    <source>
        <dbReference type="ARBA" id="ARBA00022748"/>
    </source>
</evidence>
<dbReference type="GO" id="GO:0020037">
    <property type="term" value="F:heme binding"/>
    <property type="evidence" value="ECO:0007669"/>
    <property type="project" value="InterPro"/>
</dbReference>
<feature type="domain" description="Cytochrome c assembly protein" evidence="7">
    <location>
        <begin position="819"/>
        <end position="1023"/>
    </location>
</feature>
<dbReference type="InterPro" id="IPR045062">
    <property type="entry name" value="Cyt_c_biogenesis_CcsA/CcmC"/>
</dbReference>
<reference evidence="9 10" key="1">
    <citation type="submission" date="2016-11" db="EMBL/GenBank/DDBJ databases">
        <authorList>
            <person name="Jaros S."/>
            <person name="Januszkiewicz K."/>
            <person name="Wedrychowicz H."/>
        </authorList>
    </citation>
    <scope>NUCLEOTIDE SEQUENCE [LARGE SCALE GENOMIC DNA]</scope>
    <source>
        <strain evidence="9 10">CGMCC 1.12213</strain>
    </source>
</reference>
<feature type="transmembrane region" description="Helical" evidence="6">
    <location>
        <begin position="475"/>
        <end position="491"/>
    </location>
</feature>
<feature type="transmembrane region" description="Helical" evidence="6">
    <location>
        <begin position="848"/>
        <end position="866"/>
    </location>
</feature>
<evidence type="ECO:0000259" key="7">
    <source>
        <dbReference type="Pfam" id="PF01578"/>
    </source>
</evidence>
<name>A0A1M6C8D6_9FLAO</name>
<dbReference type="Proteomes" id="UP000184396">
    <property type="component" value="Unassembled WGS sequence"/>
</dbReference>
<proteinExistence type="predicted"/>
<feature type="transmembrane region" description="Helical" evidence="6">
    <location>
        <begin position="970"/>
        <end position="988"/>
    </location>
</feature>
<dbReference type="AlphaFoldDB" id="A0A1M6C8D6"/>
<accession>A0A1M6C8D6</accession>
<feature type="transmembrane region" description="Helical" evidence="6">
    <location>
        <begin position="825"/>
        <end position="841"/>
    </location>
</feature>
<feature type="transmembrane region" description="Helical" evidence="6">
    <location>
        <begin position="935"/>
        <end position="955"/>
    </location>
</feature>
<feature type="transmembrane region" description="Helical" evidence="6">
    <location>
        <begin position="82"/>
        <end position="102"/>
    </location>
</feature>
<dbReference type="InterPro" id="IPR007816">
    <property type="entry name" value="ResB-like_domain"/>
</dbReference>
<dbReference type="eggNOG" id="COG0755">
    <property type="taxonomic scope" value="Bacteria"/>
</dbReference>
<evidence type="ECO:0000313" key="10">
    <source>
        <dbReference type="Proteomes" id="UP000184396"/>
    </source>
</evidence>
<keyword evidence="4 6" id="KW-1133">Transmembrane helix</keyword>
<evidence type="ECO:0000256" key="6">
    <source>
        <dbReference type="SAM" id="Phobius"/>
    </source>
</evidence>
<feature type="transmembrane region" description="Helical" evidence="6">
    <location>
        <begin position="51"/>
        <end position="70"/>
    </location>
</feature>
<dbReference type="PANTHER" id="PTHR30071:SF1">
    <property type="entry name" value="CYTOCHROME B_B6 PROTEIN-RELATED"/>
    <property type="match status" value="1"/>
</dbReference>
<dbReference type="PANTHER" id="PTHR30071">
    <property type="entry name" value="HEME EXPORTER PROTEIN C"/>
    <property type="match status" value="1"/>
</dbReference>
<dbReference type="Pfam" id="PF01578">
    <property type="entry name" value="Cytochrom_C_asm"/>
    <property type="match status" value="1"/>
</dbReference>
<evidence type="ECO:0000259" key="8">
    <source>
        <dbReference type="Pfam" id="PF05140"/>
    </source>
</evidence>
<evidence type="ECO:0000313" key="9">
    <source>
        <dbReference type="EMBL" id="SHI57249.1"/>
    </source>
</evidence>
<protein>
    <submittedName>
        <fullName evidence="9">Cytochrome c-type biogenesis protein CcsB</fullName>
    </submittedName>
</protein>
<feature type="transmembrane region" description="Helical" evidence="6">
    <location>
        <begin position="881"/>
        <end position="914"/>
    </location>
</feature>
<evidence type="ECO:0000256" key="5">
    <source>
        <dbReference type="ARBA" id="ARBA00023136"/>
    </source>
</evidence>
<dbReference type="EMBL" id="FQYK01000002">
    <property type="protein sequence ID" value="SHI57249.1"/>
    <property type="molecule type" value="Genomic_DNA"/>
</dbReference>
<keyword evidence="2 6" id="KW-0812">Transmembrane</keyword>
<dbReference type="InterPro" id="IPR002541">
    <property type="entry name" value="Cyt_c_assembly"/>
</dbReference>
<dbReference type="GO" id="GO:0005886">
    <property type="term" value="C:plasma membrane"/>
    <property type="evidence" value="ECO:0007669"/>
    <property type="project" value="TreeGrafter"/>
</dbReference>
<feature type="transmembrane region" description="Helical" evidence="6">
    <location>
        <begin position="995"/>
        <end position="1019"/>
    </location>
</feature>
<evidence type="ECO:0000256" key="4">
    <source>
        <dbReference type="ARBA" id="ARBA00022989"/>
    </source>
</evidence>
<feature type="domain" description="ResB-like" evidence="8">
    <location>
        <begin position="347"/>
        <end position="423"/>
    </location>
</feature>
<feature type="transmembrane region" description="Helical" evidence="6">
    <location>
        <begin position="791"/>
        <end position="813"/>
    </location>
</feature>